<dbReference type="OrthoDB" id="5570127at2759"/>
<feature type="compositionally biased region" description="Polar residues" evidence="1">
    <location>
        <begin position="470"/>
        <end position="479"/>
    </location>
</feature>
<evidence type="ECO:0000313" key="3">
    <source>
        <dbReference type="Proteomes" id="UP000278143"/>
    </source>
</evidence>
<dbReference type="GO" id="GO:0006281">
    <property type="term" value="P:DNA repair"/>
    <property type="evidence" value="ECO:0007669"/>
    <property type="project" value="TreeGrafter"/>
</dbReference>
<dbReference type="GO" id="GO:0000124">
    <property type="term" value="C:SAGA complex"/>
    <property type="evidence" value="ECO:0007669"/>
    <property type="project" value="TreeGrafter"/>
</dbReference>
<dbReference type="PANTHER" id="PTHR11139:SF1">
    <property type="entry name" value="TRANSFORMATION_TRANSCRIPTION DOMAIN-ASSOCIATED PROTEIN"/>
    <property type="match status" value="1"/>
</dbReference>
<feature type="region of interest" description="Disordered" evidence="1">
    <location>
        <begin position="46"/>
        <end position="70"/>
    </location>
</feature>
<dbReference type="PANTHER" id="PTHR11139">
    <property type="entry name" value="ATAXIA TELANGIECTASIA MUTATED ATM -RELATED"/>
    <property type="match status" value="1"/>
</dbReference>
<accession>A0A4V1J154</accession>
<proteinExistence type="predicted"/>
<keyword evidence="3" id="KW-1185">Reference proteome</keyword>
<name>A0A4V1J154_9FUNG</name>
<dbReference type="SUPFAM" id="SSF48371">
    <property type="entry name" value="ARM repeat"/>
    <property type="match status" value="1"/>
</dbReference>
<feature type="region of interest" description="Disordered" evidence="1">
    <location>
        <begin position="470"/>
        <end position="492"/>
    </location>
</feature>
<feature type="non-terminal residue" evidence="2">
    <location>
        <position position="556"/>
    </location>
</feature>
<gene>
    <name evidence="2" type="ORF">SYNPS1DRAFT_8636</name>
</gene>
<feature type="non-terminal residue" evidence="2">
    <location>
        <position position="1"/>
    </location>
</feature>
<protein>
    <submittedName>
        <fullName evidence="2">Uncharacterized protein</fullName>
    </submittedName>
</protein>
<reference evidence="3" key="1">
    <citation type="journal article" date="2018" name="Nat. Microbiol.">
        <title>Leveraging single-cell genomics to expand the fungal tree of life.</title>
        <authorList>
            <person name="Ahrendt S.R."/>
            <person name="Quandt C.A."/>
            <person name="Ciobanu D."/>
            <person name="Clum A."/>
            <person name="Salamov A."/>
            <person name="Andreopoulos B."/>
            <person name="Cheng J.F."/>
            <person name="Woyke T."/>
            <person name="Pelin A."/>
            <person name="Henrissat B."/>
            <person name="Reynolds N.K."/>
            <person name="Benny G.L."/>
            <person name="Smith M.E."/>
            <person name="James T.Y."/>
            <person name="Grigoriev I.V."/>
        </authorList>
    </citation>
    <scope>NUCLEOTIDE SEQUENCE [LARGE SCALE GENOMIC DNA]</scope>
    <source>
        <strain evidence="3">Benny S71-1</strain>
    </source>
</reference>
<dbReference type="EMBL" id="KZ990621">
    <property type="protein sequence ID" value="RKP23869.1"/>
    <property type="molecule type" value="Genomic_DNA"/>
</dbReference>
<dbReference type="GO" id="GO:0035267">
    <property type="term" value="C:NuA4 histone acetyltransferase complex"/>
    <property type="evidence" value="ECO:0007669"/>
    <property type="project" value="TreeGrafter"/>
</dbReference>
<dbReference type="Pfam" id="PF20175">
    <property type="entry name" value="Tra1_central"/>
    <property type="match status" value="1"/>
</dbReference>
<dbReference type="Proteomes" id="UP000278143">
    <property type="component" value="Unassembled WGS sequence"/>
</dbReference>
<dbReference type="InterPro" id="IPR046807">
    <property type="entry name" value="Tra1_central"/>
</dbReference>
<evidence type="ECO:0000313" key="2">
    <source>
        <dbReference type="EMBL" id="RKP23869.1"/>
    </source>
</evidence>
<evidence type="ECO:0000256" key="1">
    <source>
        <dbReference type="SAM" id="MobiDB-lite"/>
    </source>
</evidence>
<sequence>DIKLKVTIATELRDKVEIFQSVEYKRFLALLLPVFTSILRDGQPAFSSNASEQASGGRRGCGMHTARDGLPDGVQRLRQTILEIIHRFPHNDDLAQYASDLMALLLRLLRVENEENAVICLKIIIDLHRTYKELLEEHVQPFLNIVMEMYRNMPKAVADTFDHPCTPAPTGGSMMMMSPRPSSPADFGDTPAKALARGMHSFKVLTECPIIVVLLFQPHRRSVAANIQSFVPLIMEMLSLQAKPQTEAHAAAAACGEVFVGVSPAIKNRAVYTEFIIAQIKTVSFLAYILRVYAAQLRQYQSVIPEAIIRLLRDCPPEASSTRKELLVATRHIISTDFRNAFIDHIDILLNEKVLIGTGVTSHETLRPLAFSTLADLVHHVRTKLSLPQLSRTVYMYSRNLHDSTLASSIQTMCAKLLLNLVECIKHASDRAEGRQLLMRILDTFTNKFHTLNSQFPIVRQRCLQAYQHGSKQDTAQEQDGSRAGKLEDGMDVDLEGHATGEQESELDLLRYRSIAVPATPHETHLDTLKDMRFLFRNLVSGLKNIMGGLKTLNPP</sequence>
<dbReference type="GO" id="GO:0006355">
    <property type="term" value="P:regulation of DNA-templated transcription"/>
    <property type="evidence" value="ECO:0007669"/>
    <property type="project" value="TreeGrafter"/>
</dbReference>
<dbReference type="GO" id="GO:0005634">
    <property type="term" value="C:nucleus"/>
    <property type="evidence" value="ECO:0007669"/>
    <property type="project" value="TreeGrafter"/>
</dbReference>
<feature type="compositionally biased region" description="Basic and acidic residues" evidence="1">
    <location>
        <begin position="480"/>
        <end position="492"/>
    </location>
</feature>
<dbReference type="AlphaFoldDB" id="A0A4V1J154"/>
<dbReference type="InterPro" id="IPR050517">
    <property type="entry name" value="DDR_Repair_Kinase"/>
</dbReference>
<dbReference type="InterPro" id="IPR016024">
    <property type="entry name" value="ARM-type_fold"/>
</dbReference>
<organism evidence="2 3">
    <name type="scientific">Syncephalis pseudoplumigaleata</name>
    <dbReference type="NCBI Taxonomy" id="1712513"/>
    <lineage>
        <taxon>Eukaryota</taxon>
        <taxon>Fungi</taxon>
        <taxon>Fungi incertae sedis</taxon>
        <taxon>Zoopagomycota</taxon>
        <taxon>Zoopagomycotina</taxon>
        <taxon>Zoopagomycetes</taxon>
        <taxon>Zoopagales</taxon>
        <taxon>Piptocephalidaceae</taxon>
        <taxon>Syncephalis</taxon>
    </lineage>
</organism>